<feature type="region of interest" description="Disordered" evidence="1">
    <location>
        <begin position="33"/>
        <end position="59"/>
    </location>
</feature>
<dbReference type="Gene3D" id="2.120.10.30">
    <property type="entry name" value="TolB, C-terminal domain"/>
    <property type="match status" value="1"/>
</dbReference>
<reference evidence="4" key="1">
    <citation type="submission" date="2016-10" db="EMBL/GenBank/DDBJ databases">
        <authorList>
            <person name="Varghese N."/>
            <person name="Submissions S."/>
        </authorList>
    </citation>
    <scope>NUCLEOTIDE SEQUENCE [LARGE SCALE GENOMIC DNA]</scope>
    <source>
        <strain evidence="4">UNC267MFSha1.1M11</strain>
    </source>
</reference>
<dbReference type="InterPro" id="IPR011042">
    <property type="entry name" value="6-blade_b-propeller_TolB-like"/>
</dbReference>
<dbReference type="AlphaFoldDB" id="A0A1G4WVL2"/>
<protein>
    <submittedName>
        <fullName evidence="3">TolB protein</fullName>
    </submittedName>
</protein>
<evidence type="ECO:0000313" key="4">
    <source>
        <dbReference type="Proteomes" id="UP000199707"/>
    </source>
</evidence>
<name>A0A1G4WVL2_9MYCO</name>
<feature type="signal peptide" evidence="2">
    <location>
        <begin position="1"/>
        <end position="20"/>
    </location>
</feature>
<gene>
    <name evidence="3" type="ORF">SAMN02799620_05089</name>
</gene>
<feature type="compositionally biased region" description="Low complexity" evidence="1">
    <location>
        <begin position="37"/>
        <end position="52"/>
    </location>
</feature>
<dbReference type="EMBL" id="FMUB01000012">
    <property type="protein sequence ID" value="SCX30533.1"/>
    <property type="molecule type" value="Genomic_DNA"/>
</dbReference>
<feature type="chain" id="PRO_5038376240" evidence="2">
    <location>
        <begin position="21"/>
        <end position="426"/>
    </location>
</feature>
<dbReference type="STRING" id="1502745.SAMN02799620_05089"/>
<proteinExistence type="predicted"/>
<keyword evidence="2" id="KW-0732">Signal</keyword>
<dbReference type="SUPFAM" id="SSF82171">
    <property type="entry name" value="DPP6 N-terminal domain-like"/>
    <property type="match status" value="1"/>
</dbReference>
<evidence type="ECO:0000256" key="2">
    <source>
        <dbReference type="SAM" id="SignalP"/>
    </source>
</evidence>
<accession>A0A1G4WVL2</accession>
<organism evidence="3 4">
    <name type="scientific">Mycolicibacterium fluoranthenivorans</name>
    <dbReference type="NCBI Taxonomy" id="258505"/>
    <lineage>
        <taxon>Bacteria</taxon>
        <taxon>Bacillati</taxon>
        <taxon>Actinomycetota</taxon>
        <taxon>Actinomycetes</taxon>
        <taxon>Mycobacteriales</taxon>
        <taxon>Mycobacteriaceae</taxon>
        <taxon>Mycolicibacterium</taxon>
    </lineage>
</organism>
<dbReference type="Proteomes" id="UP000199707">
    <property type="component" value="Unassembled WGS sequence"/>
</dbReference>
<evidence type="ECO:0000313" key="3">
    <source>
        <dbReference type="EMBL" id="SCX30533.1"/>
    </source>
</evidence>
<evidence type="ECO:0000256" key="1">
    <source>
        <dbReference type="SAM" id="MobiDB-lite"/>
    </source>
</evidence>
<sequence>MNHFTTHTMCVAALASIMLAGCTSEPTSVAVHTNKQSASPVQATTPAAPVAAKGSAHTAADVPWDQVGPGWVVAMWSPVTPHHPGTPPVPGEPTPETATQVLYLVSPAGERYPMAEFGPAESATHVSDWSGDGSHVLLTPGYGQDGQAISLDLRTGERTAFPVTGTVRYTQPNGRAFLVSNSYNGAEPGTLTRIDASGNVQMSYPTDDLGGAGQFSGDYLAYPDGTQLVLSTANLGNEVVPRSDNSLVIVGNDGSINRTLPVPMSNATCAPVKWWTDEVLLAHCEIQRGGGEQLWTVPLDGGKPTALTAVNTHDDEPGFEGNYGNWTAFKTANGTFLPTAGACGTSFVSKLTADGHTERLHIPGVSDSVGLAGVSGDKLVVVGQVGCGGGNSLVSYDPATNTSDVLLGAPVNGGGVEDVRLYPVTP</sequence>